<reference evidence="3" key="1">
    <citation type="submission" date="2025-08" db="UniProtKB">
        <authorList>
            <consortium name="RefSeq"/>
        </authorList>
    </citation>
    <scope>IDENTIFICATION</scope>
</reference>
<dbReference type="RefSeq" id="XP_035827849.1">
    <property type="nucleotide sequence ID" value="XM_035971956.1"/>
</dbReference>
<feature type="region of interest" description="Disordered" evidence="1">
    <location>
        <begin position="1"/>
        <end position="94"/>
    </location>
</feature>
<evidence type="ECO:0000256" key="1">
    <source>
        <dbReference type="SAM" id="MobiDB-lite"/>
    </source>
</evidence>
<protein>
    <submittedName>
        <fullName evidence="3">Uncharacterized protein LOC118478409</fullName>
    </submittedName>
</protein>
<dbReference type="Proteomes" id="UP000694888">
    <property type="component" value="Unplaced"/>
</dbReference>
<evidence type="ECO:0000313" key="3">
    <source>
        <dbReference type="RefSeq" id="XP_035827849.1"/>
    </source>
</evidence>
<gene>
    <name evidence="3" type="primary">LOC118478409</name>
</gene>
<evidence type="ECO:0000313" key="2">
    <source>
        <dbReference type="Proteomes" id="UP000694888"/>
    </source>
</evidence>
<proteinExistence type="predicted"/>
<feature type="compositionally biased region" description="Basic and acidic residues" evidence="1">
    <location>
        <begin position="16"/>
        <end position="36"/>
    </location>
</feature>
<accession>A0ABM1VZK6</accession>
<dbReference type="GeneID" id="118478409"/>
<feature type="compositionally biased region" description="Basic and acidic residues" evidence="1">
    <location>
        <begin position="65"/>
        <end position="88"/>
    </location>
</feature>
<keyword evidence="2" id="KW-1185">Reference proteome</keyword>
<name>A0ABM1VZK6_APLCA</name>
<sequence length="142" mass="16179">MQKDFIGTSSSPGPAVDRRTSWRGTHRQEHLQEDLPRTGGPVGEAAPTGRSIYRRTSCGQEDQSEEHTDRSIYRRTSHRQEDQLEEHPQTGASTGGICLGNMSWNIICRFIIEVKLEKYLLGVLFYIKVRVLFLQLGEKGKY</sequence>
<organism evidence="2 3">
    <name type="scientific">Aplysia californica</name>
    <name type="common">California sea hare</name>
    <dbReference type="NCBI Taxonomy" id="6500"/>
    <lineage>
        <taxon>Eukaryota</taxon>
        <taxon>Metazoa</taxon>
        <taxon>Spiralia</taxon>
        <taxon>Lophotrochozoa</taxon>
        <taxon>Mollusca</taxon>
        <taxon>Gastropoda</taxon>
        <taxon>Heterobranchia</taxon>
        <taxon>Euthyneura</taxon>
        <taxon>Tectipleura</taxon>
        <taxon>Aplysiida</taxon>
        <taxon>Aplysioidea</taxon>
        <taxon>Aplysiidae</taxon>
        <taxon>Aplysia</taxon>
    </lineage>
</organism>